<dbReference type="InterPro" id="IPR010923">
    <property type="entry name" value="T(6)A37_SUA5"/>
</dbReference>
<dbReference type="InterPro" id="IPR006070">
    <property type="entry name" value="Sua5-like_dom"/>
</dbReference>
<evidence type="ECO:0000256" key="5">
    <source>
        <dbReference type="ARBA" id="ARBA00022490"/>
    </source>
</evidence>
<name>A0ABS4SCZ3_9BACI</name>
<evidence type="ECO:0000256" key="7">
    <source>
        <dbReference type="ARBA" id="ARBA00022694"/>
    </source>
</evidence>
<evidence type="ECO:0000256" key="6">
    <source>
        <dbReference type="ARBA" id="ARBA00022679"/>
    </source>
</evidence>
<dbReference type="PANTHER" id="PTHR17490">
    <property type="entry name" value="SUA5"/>
    <property type="match status" value="1"/>
</dbReference>
<comment type="subcellular location">
    <subcellularLocation>
        <location evidence="1 13">Cytoplasm</location>
    </subcellularLocation>
</comment>
<dbReference type="EMBL" id="JAGIKX010000044">
    <property type="protein sequence ID" value="MBP2258976.1"/>
    <property type="molecule type" value="Genomic_DNA"/>
</dbReference>
<keyword evidence="16" id="KW-1185">Reference proteome</keyword>
<evidence type="ECO:0000313" key="16">
    <source>
        <dbReference type="Proteomes" id="UP001519294"/>
    </source>
</evidence>
<dbReference type="Gene3D" id="3.40.50.11030">
    <property type="entry name" value="Threonylcarbamoyl-AMP synthase, C-terminal domain"/>
    <property type="match status" value="1"/>
</dbReference>
<evidence type="ECO:0000256" key="4">
    <source>
        <dbReference type="ARBA" id="ARBA00015492"/>
    </source>
</evidence>
<organism evidence="15 16">
    <name type="scientific">Virgibacillus alimentarius</name>
    <dbReference type="NCBI Taxonomy" id="698769"/>
    <lineage>
        <taxon>Bacteria</taxon>
        <taxon>Bacillati</taxon>
        <taxon>Bacillota</taxon>
        <taxon>Bacilli</taxon>
        <taxon>Bacillales</taxon>
        <taxon>Bacillaceae</taxon>
        <taxon>Virgibacillus</taxon>
    </lineage>
</organism>
<keyword evidence="10 13" id="KW-0067">ATP-binding</keyword>
<dbReference type="Gene3D" id="3.90.870.10">
    <property type="entry name" value="DHBP synthase"/>
    <property type="match status" value="1"/>
</dbReference>
<proteinExistence type="inferred from homology"/>
<dbReference type="Pfam" id="PF03481">
    <property type="entry name" value="Sua5_C"/>
    <property type="match status" value="1"/>
</dbReference>
<comment type="similarity">
    <text evidence="2 13">Belongs to the SUA5 family.</text>
</comment>
<keyword evidence="9 13" id="KW-0547">Nucleotide-binding</keyword>
<evidence type="ECO:0000256" key="12">
    <source>
        <dbReference type="ARBA" id="ARBA00048366"/>
    </source>
</evidence>
<evidence type="ECO:0000256" key="8">
    <source>
        <dbReference type="ARBA" id="ARBA00022695"/>
    </source>
</evidence>
<evidence type="ECO:0000256" key="9">
    <source>
        <dbReference type="ARBA" id="ARBA00022741"/>
    </source>
</evidence>
<evidence type="ECO:0000256" key="11">
    <source>
        <dbReference type="ARBA" id="ARBA00029774"/>
    </source>
</evidence>
<dbReference type="SUPFAM" id="SSF55821">
    <property type="entry name" value="YrdC/RibB"/>
    <property type="match status" value="1"/>
</dbReference>
<keyword evidence="7 13" id="KW-0819">tRNA processing</keyword>
<evidence type="ECO:0000256" key="3">
    <source>
        <dbReference type="ARBA" id="ARBA00012584"/>
    </source>
</evidence>
<dbReference type="Proteomes" id="UP001519294">
    <property type="component" value="Unassembled WGS sequence"/>
</dbReference>
<evidence type="ECO:0000313" key="15">
    <source>
        <dbReference type="EMBL" id="MBP2258976.1"/>
    </source>
</evidence>
<feature type="domain" description="YrdC-like" evidence="14">
    <location>
        <begin position="16"/>
        <end position="202"/>
    </location>
</feature>
<dbReference type="GO" id="GO:0061710">
    <property type="term" value="F:L-threonylcarbamoyladenylate synthase"/>
    <property type="evidence" value="ECO:0007669"/>
    <property type="project" value="UniProtKB-EC"/>
</dbReference>
<keyword evidence="6 13" id="KW-0808">Transferase</keyword>
<reference evidence="15 16" key="1">
    <citation type="submission" date="2021-03" db="EMBL/GenBank/DDBJ databases">
        <title>Genomic Encyclopedia of Type Strains, Phase IV (KMG-IV): sequencing the most valuable type-strain genomes for metagenomic binning, comparative biology and taxonomic classification.</title>
        <authorList>
            <person name="Goeker M."/>
        </authorList>
    </citation>
    <scope>NUCLEOTIDE SEQUENCE [LARGE SCALE GENOMIC DNA]</scope>
    <source>
        <strain evidence="15 16">DSM 25790</strain>
    </source>
</reference>
<dbReference type="PANTHER" id="PTHR17490:SF16">
    <property type="entry name" value="THREONYLCARBAMOYL-AMP SYNTHASE"/>
    <property type="match status" value="1"/>
</dbReference>
<comment type="function">
    <text evidence="13">Required for the formation of a threonylcarbamoyl group on adenosine at position 37 (t(6)A37) in tRNAs that read codons beginning with adenine.</text>
</comment>
<evidence type="ECO:0000256" key="1">
    <source>
        <dbReference type="ARBA" id="ARBA00004496"/>
    </source>
</evidence>
<dbReference type="InterPro" id="IPR050156">
    <property type="entry name" value="TC-AMP_synthase_SUA5"/>
</dbReference>
<evidence type="ECO:0000259" key="14">
    <source>
        <dbReference type="PROSITE" id="PS51163"/>
    </source>
</evidence>
<comment type="catalytic activity">
    <reaction evidence="12 13">
        <text>L-threonine + hydrogencarbonate + ATP = L-threonylcarbamoyladenylate + diphosphate + H2O</text>
        <dbReference type="Rhea" id="RHEA:36407"/>
        <dbReference type="ChEBI" id="CHEBI:15377"/>
        <dbReference type="ChEBI" id="CHEBI:17544"/>
        <dbReference type="ChEBI" id="CHEBI:30616"/>
        <dbReference type="ChEBI" id="CHEBI:33019"/>
        <dbReference type="ChEBI" id="CHEBI:57926"/>
        <dbReference type="ChEBI" id="CHEBI:73682"/>
        <dbReference type="EC" id="2.7.7.87"/>
    </reaction>
</comment>
<keyword evidence="5 13" id="KW-0963">Cytoplasm</keyword>
<comment type="caution">
    <text evidence="15">The sequence shown here is derived from an EMBL/GenBank/DDBJ whole genome shotgun (WGS) entry which is preliminary data.</text>
</comment>
<protein>
    <recommendedName>
        <fullName evidence="4 13">Threonylcarbamoyl-AMP synthase</fullName>
        <shortName evidence="13">TC-AMP synthase</shortName>
        <ecNumber evidence="3 13">2.7.7.87</ecNumber>
    </recommendedName>
    <alternativeName>
        <fullName evidence="11 13">L-threonylcarbamoyladenylate synthase</fullName>
    </alternativeName>
</protein>
<dbReference type="InterPro" id="IPR038385">
    <property type="entry name" value="Sua5/YwlC_C"/>
</dbReference>
<sequence>MKTNYWKINNHTSANEQILKEAAALLSKGSIVAFPTETVYGLGADATSEEAVSKIFQAKGRPQDNPLIAHVASQQQLKQLVSELPPFAKQLMDVFSPGPLTYILPSNGTCAANVTAGLSTIAVRIPDHPVAQHLLGNCNIPIAAPSANLSGKPSPTTADHVWADLNGKIAGIIDGGPTGVGVESTVIDCTQEIPIILRPGGVTKEQIKDVAGSVMMDPALAGAKEKGQPKSPGMKYKHYAPEVPLWLVEGGPEAIQAIVRQEQQHSKQIGVLAGSQTAKLITADQVIALGENAEEVAIHLYDGLRTFKDGDVDLILCEVFSEVGIGQAIMNRLKKAATTYIGK</sequence>
<dbReference type="RefSeq" id="WP_029269387.1">
    <property type="nucleotide sequence ID" value="NZ_JAGIKX010000044.1"/>
</dbReference>
<evidence type="ECO:0000256" key="2">
    <source>
        <dbReference type="ARBA" id="ARBA00007663"/>
    </source>
</evidence>
<dbReference type="EC" id="2.7.7.87" evidence="3 13"/>
<evidence type="ECO:0000256" key="13">
    <source>
        <dbReference type="PIRNR" id="PIRNR004930"/>
    </source>
</evidence>
<keyword evidence="8 13" id="KW-0548">Nucleotidyltransferase</keyword>
<dbReference type="PROSITE" id="PS51163">
    <property type="entry name" value="YRDC"/>
    <property type="match status" value="1"/>
</dbReference>
<evidence type="ECO:0000256" key="10">
    <source>
        <dbReference type="ARBA" id="ARBA00022840"/>
    </source>
</evidence>
<dbReference type="PIRSF" id="PIRSF004930">
    <property type="entry name" value="Tln_factor_SUA5"/>
    <property type="match status" value="1"/>
</dbReference>
<gene>
    <name evidence="15" type="ORF">J2Z81_002964</name>
</gene>
<dbReference type="InterPro" id="IPR017945">
    <property type="entry name" value="DHBP_synth_RibB-like_a/b_dom"/>
</dbReference>
<dbReference type="NCBIfam" id="TIGR00057">
    <property type="entry name" value="L-threonylcarbamoyladenylate synthase"/>
    <property type="match status" value="1"/>
</dbReference>
<dbReference type="InterPro" id="IPR005145">
    <property type="entry name" value="Sua5_C"/>
</dbReference>
<accession>A0ABS4SCZ3</accession>
<dbReference type="Pfam" id="PF01300">
    <property type="entry name" value="Sua5_yciO_yrdC"/>
    <property type="match status" value="1"/>
</dbReference>